<evidence type="ECO:0008006" key="3">
    <source>
        <dbReference type="Google" id="ProtNLM"/>
    </source>
</evidence>
<sequence>MKKMNESNVKKAITKMTEKSLLKVADAFSALACCGPWYEPKVPQKLKK</sequence>
<name>A0A0M2NGF9_9FIRM</name>
<reference evidence="1 2" key="1">
    <citation type="submission" date="2015-04" db="EMBL/GenBank/DDBJ databases">
        <title>Draft genome sequence of bacteremic isolate Catabacter hongkongensis type strain HKU16T.</title>
        <authorList>
            <person name="Lau S.K."/>
            <person name="Teng J.L."/>
            <person name="Huang Y."/>
            <person name="Curreem S.O."/>
            <person name="Tsui S.K."/>
            <person name="Woo P.C."/>
        </authorList>
    </citation>
    <scope>NUCLEOTIDE SEQUENCE [LARGE SCALE GENOMIC DNA]</scope>
    <source>
        <strain evidence="1 2">HKU16</strain>
    </source>
</reference>
<accession>A0A0M2NGF9</accession>
<keyword evidence="2" id="KW-1185">Reference proteome</keyword>
<organism evidence="1 2">
    <name type="scientific">Christensenella hongkongensis</name>
    <dbReference type="NCBI Taxonomy" id="270498"/>
    <lineage>
        <taxon>Bacteria</taxon>
        <taxon>Bacillati</taxon>
        <taxon>Bacillota</taxon>
        <taxon>Clostridia</taxon>
        <taxon>Christensenellales</taxon>
        <taxon>Christensenellaceae</taxon>
        <taxon>Christensenella</taxon>
    </lineage>
</organism>
<dbReference type="AlphaFoldDB" id="A0A0M2NGF9"/>
<gene>
    <name evidence="1" type="ORF">CHK_0790</name>
</gene>
<dbReference type="Proteomes" id="UP000034076">
    <property type="component" value="Unassembled WGS sequence"/>
</dbReference>
<dbReference type="RefSeq" id="WP_082103376.1">
    <property type="nucleotide sequence ID" value="NZ_CAUERS010000095.1"/>
</dbReference>
<dbReference type="OrthoDB" id="2057630at2"/>
<evidence type="ECO:0000313" key="2">
    <source>
        <dbReference type="Proteomes" id="UP000034076"/>
    </source>
</evidence>
<evidence type="ECO:0000313" key="1">
    <source>
        <dbReference type="EMBL" id="KKI51624.1"/>
    </source>
</evidence>
<dbReference type="EMBL" id="LAYJ01000068">
    <property type="protein sequence ID" value="KKI51624.1"/>
    <property type="molecule type" value="Genomic_DNA"/>
</dbReference>
<comment type="caution">
    <text evidence="1">The sequence shown here is derived from an EMBL/GenBank/DDBJ whole genome shotgun (WGS) entry which is preliminary data.</text>
</comment>
<protein>
    <recommendedName>
        <fullName evidence="3">Cyclic lactone autoinducer peptide</fullName>
    </recommendedName>
</protein>
<proteinExistence type="predicted"/>
<dbReference type="InterPro" id="IPR009229">
    <property type="entry name" value="AgrD"/>
</dbReference>
<dbReference type="NCBIfam" id="TIGR04223">
    <property type="entry name" value="quorum_AgrD"/>
    <property type="match status" value="1"/>
</dbReference>